<dbReference type="EMBL" id="JH767625">
    <property type="protein sequence ID" value="EON69711.1"/>
    <property type="molecule type" value="Genomic_DNA"/>
</dbReference>
<feature type="compositionally biased region" description="Low complexity" evidence="1">
    <location>
        <begin position="23"/>
        <end position="37"/>
    </location>
</feature>
<protein>
    <submittedName>
        <fullName evidence="2">Uncharacterized protein</fullName>
    </submittedName>
</protein>
<proteinExistence type="predicted"/>
<organism evidence="2 3">
    <name type="scientific">Coniosporium apollinis (strain CBS 100218)</name>
    <name type="common">Rock-inhabiting black yeast</name>
    <dbReference type="NCBI Taxonomy" id="1168221"/>
    <lineage>
        <taxon>Eukaryota</taxon>
        <taxon>Fungi</taxon>
        <taxon>Dikarya</taxon>
        <taxon>Ascomycota</taxon>
        <taxon>Pezizomycotina</taxon>
        <taxon>Dothideomycetes</taxon>
        <taxon>Dothideomycetes incertae sedis</taxon>
        <taxon>Coniosporium</taxon>
    </lineage>
</organism>
<feature type="compositionally biased region" description="Acidic residues" evidence="1">
    <location>
        <begin position="96"/>
        <end position="108"/>
    </location>
</feature>
<dbReference type="GO" id="GO:0004842">
    <property type="term" value="F:ubiquitin-protein transferase activity"/>
    <property type="evidence" value="ECO:0007669"/>
    <property type="project" value="TreeGrafter"/>
</dbReference>
<dbReference type="eggNOG" id="ENOG502SDJU">
    <property type="taxonomic scope" value="Eukaryota"/>
</dbReference>
<feature type="compositionally biased region" description="Pro residues" evidence="1">
    <location>
        <begin position="140"/>
        <end position="157"/>
    </location>
</feature>
<dbReference type="STRING" id="1168221.R7Z716"/>
<evidence type="ECO:0000313" key="3">
    <source>
        <dbReference type="Proteomes" id="UP000016924"/>
    </source>
</evidence>
<dbReference type="GeneID" id="19906282"/>
<dbReference type="HOGENOM" id="CLU_043321_1_0_1"/>
<dbReference type="AlphaFoldDB" id="R7Z716"/>
<gene>
    <name evidence="2" type="ORF">W97_08971</name>
</gene>
<dbReference type="PANTHER" id="PTHR28042:SF1">
    <property type="entry name" value="E3 UBIQUITIN-PROTEIN LIGASE COMPLEX SLX5-SLX8 SUBUNIT SLX5"/>
    <property type="match status" value="1"/>
</dbReference>
<evidence type="ECO:0000313" key="2">
    <source>
        <dbReference type="EMBL" id="EON69711.1"/>
    </source>
</evidence>
<dbReference type="OrthoDB" id="2398441at2759"/>
<reference evidence="3" key="1">
    <citation type="submission" date="2012-06" db="EMBL/GenBank/DDBJ databases">
        <title>The genome sequence of Coniosporium apollinis CBS 100218.</title>
        <authorList>
            <consortium name="The Broad Institute Genome Sequencing Platform"/>
            <person name="Cuomo C."/>
            <person name="Gorbushina A."/>
            <person name="Noack S."/>
            <person name="Walker B."/>
            <person name="Young S.K."/>
            <person name="Zeng Q."/>
            <person name="Gargeya S."/>
            <person name="Fitzgerald M."/>
            <person name="Haas B."/>
            <person name="Abouelleil A."/>
            <person name="Alvarado L."/>
            <person name="Arachchi H.M."/>
            <person name="Berlin A.M."/>
            <person name="Chapman S.B."/>
            <person name="Goldberg J."/>
            <person name="Griggs A."/>
            <person name="Gujja S."/>
            <person name="Hansen M."/>
            <person name="Howarth C."/>
            <person name="Imamovic A."/>
            <person name="Larimer J."/>
            <person name="McCowan C."/>
            <person name="Montmayeur A."/>
            <person name="Murphy C."/>
            <person name="Neiman D."/>
            <person name="Pearson M."/>
            <person name="Priest M."/>
            <person name="Roberts A."/>
            <person name="Saif S."/>
            <person name="Shea T."/>
            <person name="Sisk P."/>
            <person name="Sykes S."/>
            <person name="Wortman J."/>
            <person name="Nusbaum C."/>
            <person name="Birren B."/>
        </authorList>
    </citation>
    <scope>NUCLEOTIDE SEQUENCE [LARGE SCALE GENOMIC DNA]</scope>
    <source>
        <strain evidence="3">CBS 100218</strain>
    </source>
</reference>
<dbReference type="InterPro" id="IPR038886">
    <property type="entry name" value="E3_SLX5/Rfp1"/>
</dbReference>
<dbReference type="GO" id="GO:0033768">
    <property type="term" value="C:SUMO-targeted ubiquitin ligase complex"/>
    <property type="evidence" value="ECO:0007669"/>
    <property type="project" value="TreeGrafter"/>
</dbReference>
<dbReference type="RefSeq" id="XP_007785028.1">
    <property type="nucleotide sequence ID" value="XM_007786838.1"/>
</dbReference>
<evidence type="ECO:0000256" key="1">
    <source>
        <dbReference type="SAM" id="MobiDB-lite"/>
    </source>
</evidence>
<dbReference type="Proteomes" id="UP000016924">
    <property type="component" value="Unassembled WGS sequence"/>
</dbReference>
<sequence length="396" mass="43292">MDGDSIFGYQLQNRKRTHDQIDRSSSIHSSRRSTPSITVRDDSAGPSYSTRHPTQAHSTTAQLRLPSLRYAGDGLDFRRPMSTTSAQSEPQVIDLTSEDDNSPEPPDDVSERTSPPLQQMRPASRAPRFGRNIIDLSSDPPSPPPQQVAPPLPPEPLSPEIEFVSARRLPAPPRRPDDPQRPIDLDLIDNDFEIISERPATPGNGVNGPAPADGGFPLRVAGLGGVAAYRRELAQRTQALHVQLRGAEARLRWAIEEVNNRERQFGGAAFVAPQLDFMNVGFDMGLERERSASPAVIVTPPPPPEGFTRSPVEGDVLVCPNCGDELAVGREAIKRQAWIVRACGHVYCGECTAARSKSRRKGKEPAKSMPMPFKICVVEGCGKKCSSKTSMLQLFL</sequence>
<name>R7Z716_CONA1</name>
<feature type="compositionally biased region" description="Polar residues" evidence="1">
    <location>
        <begin position="81"/>
        <end position="90"/>
    </location>
</feature>
<dbReference type="OMA" id="WFSNSID"/>
<feature type="region of interest" description="Disordered" evidence="1">
    <location>
        <begin position="1"/>
        <end position="158"/>
    </location>
</feature>
<feature type="compositionally biased region" description="Polar residues" evidence="1">
    <location>
        <begin position="46"/>
        <end position="62"/>
    </location>
</feature>
<keyword evidence="3" id="KW-1185">Reference proteome</keyword>
<dbReference type="PANTHER" id="PTHR28042">
    <property type="entry name" value="E3 UBIQUITIN-PROTEIN LIGASE COMPLEX SLX5-SLX8 SUBUNIT SLX5"/>
    <property type="match status" value="1"/>
</dbReference>
<accession>R7Z716</accession>